<name>A0A8H5HT08_9AGAR</name>
<dbReference type="EMBL" id="JAACJN010000024">
    <property type="protein sequence ID" value="KAF5389086.1"/>
    <property type="molecule type" value="Genomic_DNA"/>
</dbReference>
<comment type="caution">
    <text evidence="2">The sequence shown here is derived from an EMBL/GenBank/DDBJ whole genome shotgun (WGS) entry which is preliminary data.</text>
</comment>
<dbReference type="Proteomes" id="UP000518752">
    <property type="component" value="Unassembled WGS sequence"/>
</dbReference>
<evidence type="ECO:0000313" key="2">
    <source>
        <dbReference type="EMBL" id="KAF5389086.1"/>
    </source>
</evidence>
<sequence>MPLRGPILFHVKTALQNICKSSNQVLLGTHPHTHTSTQSIPSSSTSNSSTMSNSPEITPGIYWIKNQLTGNYIVSHSLDKPGDVVQTYSKPEIGIPPAIAFGIVPIVSTDQSNEVGLESTMTHLYLGTTSGVRRDNLTLRWAKTPVSLWFKPHNHWSGGFIIRIPPGQLPVERFCFEKGDTHEIAVTGDESEAGSVWFLEPVPQPGSDN</sequence>
<evidence type="ECO:0000313" key="3">
    <source>
        <dbReference type="Proteomes" id="UP000518752"/>
    </source>
</evidence>
<organism evidence="2 3">
    <name type="scientific">Collybiopsis confluens</name>
    <dbReference type="NCBI Taxonomy" id="2823264"/>
    <lineage>
        <taxon>Eukaryota</taxon>
        <taxon>Fungi</taxon>
        <taxon>Dikarya</taxon>
        <taxon>Basidiomycota</taxon>
        <taxon>Agaricomycotina</taxon>
        <taxon>Agaricomycetes</taxon>
        <taxon>Agaricomycetidae</taxon>
        <taxon>Agaricales</taxon>
        <taxon>Marasmiineae</taxon>
        <taxon>Omphalotaceae</taxon>
        <taxon>Collybiopsis</taxon>
    </lineage>
</organism>
<reference evidence="2 3" key="1">
    <citation type="journal article" date="2020" name="ISME J.">
        <title>Uncovering the hidden diversity of litter-decomposition mechanisms in mushroom-forming fungi.</title>
        <authorList>
            <person name="Floudas D."/>
            <person name="Bentzer J."/>
            <person name="Ahren D."/>
            <person name="Johansson T."/>
            <person name="Persson P."/>
            <person name="Tunlid A."/>
        </authorList>
    </citation>
    <scope>NUCLEOTIDE SEQUENCE [LARGE SCALE GENOMIC DNA]</scope>
    <source>
        <strain evidence="2 3">CBS 406.79</strain>
    </source>
</reference>
<evidence type="ECO:0000256" key="1">
    <source>
        <dbReference type="SAM" id="MobiDB-lite"/>
    </source>
</evidence>
<accession>A0A8H5HT08</accession>
<keyword evidence="3" id="KW-1185">Reference proteome</keyword>
<protein>
    <submittedName>
        <fullName evidence="2">Uncharacterized protein</fullName>
    </submittedName>
</protein>
<feature type="compositionally biased region" description="Low complexity" evidence="1">
    <location>
        <begin position="34"/>
        <end position="53"/>
    </location>
</feature>
<gene>
    <name evidence="2" type="ORF">D9757_004953</name>
</gene>
<dbReference type="AlphaFoldDB" id="A0A8H5HT08"/>
<proteinExistence type="predicted"/>
<feature type="region of interest" description="Disordered" evidence="1">
    <location>
        <begin position="29"/>
        <end position="53"/>
    </location>
</feature>